<protein>
    <submittedName>
        <fullName evidence="1">Uncharacterized protein</fullName>
    </submittedName>
</protein>
<reference evidence="1 2" key="1">
    <citation type="journal article" date="2024" name="J Genomics">
        <title>Draft genome sequencing and assembly of Favolaschia claudopus CIRM-BRFM 2984 isolated from oak limbs.</title>
        <authorList>
            <person name="Navarro D."/>
            <person name="Drula E."/>
            <person name="Chaduli D."/>
            <person name="Cazenave R."/>
            <person name="Ahrendt S."/>
            <person name="Wang J."/>
            <person name="Lipzen A."/>
            <person name="Daum C."/>
            <person name="Barry K."/>
            <person name="Grigoriev I.V."/>
            <person name="Favel A."/>
            <person name="Rosso M.N."/>
            <person name="Martin F."/>
        </authorList>
    </citation>
    <scope>NUCLEOTIDE SEQUENCE [LARGE SCALE GENOMIC DNA]</scope>
    <source>
        <strain evidence="1 2">CIRM-BRFM 2984</strain>
    </source>
</reference>
<dbReference type="AlphaFoldDB" id="A0AAV9ZWA4"/>
<sequence length="107" mass="13438">MVHPSVRRARRLMRSRIDPVKLRFLRFHWEEFLHAHDRRRTREFYSMLTNKYVEHFGSTYLYEAPETQRVDLTTLTPEEQEDHYYFWLRLLSSIKTWYRASDRVWMP</sequence>
<dbReference type="Proteomes" id="UP001362999">
    <property type="component" value="Unassembled WGS sequence"/>
</dbReference>
<proteinExistence type="predicted"/>
<evidence type="ECO:0000313" key="2">
    <source>
        <dbReference type="Proteomes" id="UP001362999"/>
    </source>
</evidence>
<accession>A0AAV9ZWA4</accession>
<organism evidence="1 2">
    <name type="scientific">Favolaschia claudopus</name>
    <dbReference type="NCBI Taxonomy" id="2862362"/>
    <lineage>
        <taxon>Eukaryota</taxon>
        <taxon>Fungi</taxon>
        <taxon>Dikarya</taxon>
        <taxon>Basidiomycota</taxon>
        <taxon>Agaricomycotina</taxon>
        <taxon>Agaricomycetes</taxon>
        <taxon>Agaricomycetidae</taxon>
        <taxon>Agaricales</taxon>
        <taxon>Marasmiineae</taxon>
        <taxon>Mycenaceae</taxon>
        <taxon>Favolaschia</taxon>
    </lineage>
</organism>
<gene>
    <name evidence="1" type="ORF">R3P38DRAFT_3224005</name>
</gene>
<evidence type="ECO:0000313" key="1">
    <source>
        <dbReference type="EMBL" id="KAK6993055.1"/>
    </source>
</evidence>
<keyword evidence="2" id="KW-1185">Reference proteome</keyword>
<dbReference type="EMBL" id="JAWWNJ010000104">
    <property type="protein sequence ID" value="KAK6993055.1"/>
    <property type="molecule type" value="Genomic_DNA"/>
</dbReference>
<name>A0AAV9ZWA4_9AGAR</name>
<comment type="caution">
    <text evidence="1">The sequence shown here is derived from an EMBL/GenBank/DDBJ whole genome shotgun (WGS) entry which is preliminary data.</text>
</comment>